<keyword evidence="7" id="KW-0997">Cell inner membrane</keyword>
<comment type="subunit">
    <text evidence="7">Homoheptamer.</text>
</comment>
<dbReference type="InterPro" id="IPR045275">
    <property type="entry name" value="MscS_archaea/bacteria_type"/>
</dbReference>
<gene>
    <name evidence="10" type="ORF">SAMN04488036_102303</name>
</gene>
<evidence type="ECO:0000256" key="7">
    <source>
        <dbReference type="RuleBase" id="RU369025"/>
    </source>
</evidence>
<protein>
    <recommendedName>
        <fullName evidence="7">Small-conductance mechanosensitive channel</fullName>
    </recommendedName>
</protein>
<evidence type="ECO:0000256" key="6">
    <source>
        <dbReference type="ARBA" id="ARBA00023136"/>
    </source>
</evidence>
<accession>A0A1I4CII9</accession>
<evidence type="ECO:0000256" key="5">
    <source>
        <dbReference type="ARBA" id="ARBA00022989"/>
    </source>
</evidence>
<keyword evidence="3" id="KW-1003">Cell membrane</keyword>
<dbReference type="OrthoDB" id="9814206at2"/>
<evidence type="ECO:0000256" key="4">
    <source>
        <dbReference type="ARBA" id="ARBA00022692"/>
    </source>
</evidence>
<evidence type="ECO:0000256" key="2">
    <source>
        <dbReference type="ARBA" id="ARBA00008017"/>
    </source>
</evidence>
<feature type="domain" description="Mechanosensitive ion channel MscS" evidence="8">
    <location>
        <begin position="258"/>
        <end position="324"/>
    </location>
</feature>
<dbReference type="InterPro" id="IPR023408">
    <property type="entry name" value="MscS_beta-dom_sf"/>
</dbReference>
<dbReference type="InterPro" id="IPR011066">
    <property type="entry name" value="MscS_channel_C_sf"/>
</dbReference>
<dbReference type="AlphaFoldDB" id="A0A1I4CII9"/>
<dbReference type="Proteomes" id="UP000198851">
    <property type="component" value="Unassembled WGS sequence"/>
</dbReference>
<dbReference type="PANTHER" id="PTHR30221">
    <property type="entry name" value="SMALL-CONDUCTANCE MECHANOSENSITIVE CHANNEL"/>
    <property type="match status" value="1"/>
</dbReference>
<organism evidence="10 11">
    <name type="scientific">Shimia haliotis</name>
    <dbReference type="NCBI Taxonomy" id="1280847"/>
    <lineage>
        <taxon>Bacteria</taxon>
        <taxon>Pseudomonadati</taxon>
        <taxon>Pseudomonadota</taxon>
        <taxon>Alphaproteobacteria</taxon>
        <taxon>Rhodobacterales</taxon>
        <taxon>Roseobacteraceae</taxon>
    </lineage>
</organism>
<evidence type="ECO:0000259" key="9">
    <source>
        <dbReference type="Pfam" id="PF21082"/>
    </source>
</evidence>
<keyword evidence="7" id="KW-0407">Ion channel</keyword>
<evidence type="ECO:0000313" key="10">
    <source>
        <dbReference type="EMBL" id="SFK81054.1"/>
    </source>
</evidence>
<keyword evidence="4 7" id="KW-0812">Transmembrane</keyword>
<comment type="caution">
    <text evidence="7">Lacks conserved residue(s) required for the propagation of feature annotation.</text>
</comment>
<dbReference type="InterPro" id="IPR010920">
    <property type="entry name" value="LSM_dom_sf"/>
</dbReference>
<keyword evidence="7" id="KW-0406">Ion transport</keyword>
<dbReference type="SUPFAM" id="SSF82689">
    <property type="entry name" value="Mechanosensitive channel protein MscS (YggB), C-terminal domain"/>
    <property type="match status" value="1"/>
</dbReference>
<comment type="function">
    <text evidence="7">Mechanosensitive channel that participates in the regulation of osmotic pressure changes within the cell, opening in response to stretch forces in the membrane lipid bilayer, without the need for other proteins. Contributes to normal resistance to hypoosmotic shock. Forms an ion channel of 1.0 nanosiemens conductance with a slight preference for anions.</text>
</comment>
<dbReference type="SUPFAM" id="SSF50182">
    <property type="entry name" value="Sm-like ribonucleoproteins"/>
    <property type="match status" value="1"/>
</dbReference>
<dbReference type="Gene3D" id="3.30.70.100">
    <property type="match status" value="1"/>
</dbReference>
<proteinExistence type="inferred from homology"/>
<dbReference type="SUPFAM" id="SSF82861">
    <property type="entry name" value="Mechanosensitive channel protein MscS (YggB), transmembrane region"/>
    <property type="match status" value="1"/>
</dbReference>
<keyword evidence="5 7" id="KW-1133">Transmembrane helix</keyword>
<dbReference type="Pfam" id="PF21082">
    <property type="entry name" value="MS_channel_3rd"/>
    <property type="match status" value="1"/>
</dbReference>
<dbReference type="Pfam" id="PF00924">
    <property type="entry name" value="MS_channel_2nd"/>
    <property type="match status" value="1"/>
</dbReference>
<sequence length="427" mass="46439">MANSGAVSLWFLRFVSVFLFGVWAQVASASSDELVDKASSRDVSPQTLELYVVPLTNDQLSELATVWQGHMSDVMAEFVDLNLKLETLTGSAAETARMAVANTSEEQARVAKNYRTILANWAAKGGAVDDITPHQKFLTAMSSATLQASDARTMVAIVLGWMGSRDGGIGLLMQLSVFVIAFVVLLFIARFVRGIVARSLHRLPAMSLLLQNFVLTVVYWFTVFIGLMVALGIAGVNVTPLFAVFGGLSFIIGFALQDTLGNLASGLMIMVLKPFDTGDFIEVSGASGVVDDMSVVSTQIRTFDNQIIVVPNSKIWGDVITNVSAAKTRRVDLVFGIAYSDSAPEALEVLKSLVAADKRCLTDPEPAIFVGELGDSSVNLFCRPWVKTDDYWDVYWDLTGQVKERFDAEGISIPFPQRDVHLISVEN</sequence>
<feature type="transmembrane region" description="Helical" evidence="7">
    <location>
        <begin position="171"/>
        <end position="192"/>
    </location>
</feature>
<keyword evidence="7" id="KW-0813">Transport</keyword>
<reference evidence="11" key="1">
    <citation type="submission" date="2016-10" db="EMBL/GenBank/DDBJ databases">
        <authorList>
            <person name="Varghese N."/>
            <person name="Submissions S."/>
        </authorList>
    </citation>
    <scope>NUCLEOTIDE SEQUENCE [LARGE SCALE GENOMIC DNA]</scope>
    <source>
        <strain evidence="11">DSM 28453</strain>
    </source>
</reference>
<dbReference type="RefSeq" id="WP_093322071.1">
    <property type="nucleotide sequence ID" value="NZ_FOSZ01000002.1"/>
</dbReference>
<comment type="subcellular location">
    <subcellularLocation>
        <location evidence="7">Cell inner membrane</location>
        <topology evidence="7">Multi-pass membrane protein</topology>
    </subcellularLocation>
    <subcellularLocation>
        <location evidence="1">Cell membrane</location>
        <topology evidence="1">Multi-pass membrane protein</topology>
    </subcellularLocation>
</comment>
<dbReference type="GO" id="GO:0005886">
    <property type="term" value="C:plasma membrane"/>
    <property type="evidence" value="ECO:0007669"/>
    <property type="project" value="UniProtKB-SubCell"/>
</dbReference>
<dbReference type="GO" id="GO:0008381">
    <property type="term" value="F:mechanosensitive monoatomic ion channel activity"/>
    <property type="evidence" value="ECO:0007669"/>
    <property type="project" value="InterPro"/>
</dbReference>
<feature type="transmembrane region" description="Helical" evidence="7">
    <location>
        <begin position="213"/>
        <end position="235"/>
    </location>
</feature>
<evidence type="ECO:0000313" key="11">
    <source>
        <dbReference type="Proteomes" id="UP000198851"/>
    </source>
</evidence>
<dbReference type="Gene3D" id="2.30.30.60">
    <property type="match status" value="1"/>
</dbReference>
<comment type="similarity">
    <text evidence="2 7">Belongs to the MscS (TC 1.A.23) family.</text>
</comment>
<dbReference type="InterPro" id="IPR011014">
    <property type="entry name" value="MscS_channel_TM-2"/>
</dbReference>
<keyword evidence="11" id="KW-1185">Reference proteome</keyword>
<evidence type="ECO:0000259" key="8">
    <source>
        <dbReference type="Pfam" id="PF00924"/>
    </source>
</evidence>
<keyword evidence="6 7" id="KW-0472">Membrane</keyword>
<dbReference type="InterPro" id="IPR006685">
    <property type="entry name" value="MscS_channel_2nd"/>
</dbReference>
<dbReference type="PANTHER" id="PTHR30221:SF1">
    <property type="entry name" value="SMALL-CONDUCTANCE MECHANOSENSITIVE CHANNEL"/>
    <property type="match status" value="1"/>
</dbReference>
<feature type="domain" description="Mechanosensitive ion channel MscS C-terminal" evidence="9">
    <location>
        <begin position="331"/>
        <end position="413"/>
    </location>
</feature>
<dbReference type="STRING" id="1280847.SAMN04488036_102303"/>
<evidence type="ECO:0000256" key="3">
    <source>
        <dbReference type="ARBA" id="ARBA00022475"/>
    </source>
</evidence>
<dbReference type="EMBL" id="FOSZ01000002">
    <property type="protein sequence ID" value="SFK81054.1"/>
    <property type="molecule type" value="Genomic_DNA"/>
</dbReference>
<dbReference type="Gene3D" id="1.10.287.1260">
    <property type="match status" value="1"/>
</dbReference>
<dbReference type="InterPro" id="IPR049278">
    <property type="entry name" value="MS_channel_C"/>
</dbReference>
<evidence type="ECO:0000256" key="1">
    <source>
        <dbReference type="ARBA" id="ARBA00004651"/>
    </source>
</evidence>
<name>A0A1I4CII9_9RHOB</name>